<dbReference type="NCBIfam" id="TIGR00229">
    <property type="entry name" value="sensory_box"/>
    <property type="match status" value="5"/>
</dbReference>
<dbReference type="EMBL" id="JAEKFT010000025">
    <property type="protein sequence ID" value="MBT0963140.1"/>
    <property type="molecule type" value="Genomic_DNA"/>
</dbReference>
<dbReference type="SMART" id="SM00065">
    <property type="entry name" value="GAF"/>
    <property type="match status" value="1"/>
</dbReference>
<evidence type="ECO:0000256" key="1">
    <source>
        <dbReference type="ARBA" id="ARBA00004651"/>
    </source>
</evidence>
<feature type="transmembrane region" description="Helical" evidence="6">
    <location>
        <begin position="151"/>
        <end position="170"/>
    </location>
</feature>
<gene>
    <name evidence="10" type="ORF">I8J34_18315</name>
</gene>
<keyword evidence="5 6" id="KW-0472">Membrane</keyword>
<keyword evidence="4 6" id="KW-1133">Transmembrane helix</keyword>
<dbReference type="SMART" id="SM00091">
    <property type="entry name" value="PAS"/>
    <property type="match status" value="5"/>
</dbReference>
<evidence type="ECO:0000259" key="7">
    <source>
        <dbReference type="PROSITE" id="PS50112"/>
    </source>
</evidence>
<feature type="domain" description="PAC" evidence="8">
    <location>
        <begin position="792"/>
        <end position="843"/>
    </location>
</feature>
<dbReference type="CDD" id="cd00130">
    <property type="entry name" value="PAS"/>
    <property type="match status" value="5"/>
</dbReference>
<evidence type="ECO:0000256" key="3">
    <source>
        <dbReference type="ARBA" id="ARBA00022692"/>
    </source>
</evidence>
<comment type="caution">
    <text evidence="10">The sequence shown here is derived from an EMBL/GenBank/DDBJ whole genome shotgun (WGS) entry which is preliminary data.</text>
</comment>
<dbReference type="Proteomes" id="UP000694660">
    <property type="component" value="Unassembled WGS sequence"/>
</dbReference>
<dbReference type="SUPFAM" id="SSF55785">
    <property type="entry name" value="PYP-like sensor domain (PAS domain)"/>
    <property type="match status" value="6"/>
</dbReference>
<evidence type="ECO:0000256" key="6">
    <source>
        <dbReference type="SAM" id="Phobius"/>
    </source>
</evidence>
<dbReference type="SMART" id="SM00086">
    <property type="entry name" value="PAC"/>
    <property type="match status" value="6"/>
</dbReference>
<dbReference type="Gene3D" id="3.30.450.40">
    <property type="match status" value="1"/>
</dbReference>
<dbReference type="SUPFAM" id="SSF55073">
    <property type="entry name" value="Nucleotide cyclase"/>
    <property type="match status" value="1"/>
</dbReference>
<dbReference type="Pfam" id="PF01590">
    <property type="entry name" value="GAF"/>
    <property type="match status" value="1"/>
</dbReference>
<feature type="transmembrane region" description="Helical" evidence="6">
    <location>
        <begin position="182"/>
        <end position="204"/>
    </location>
</feature>
<dbReference type="InterPro" id="IPR003018">
    <property type="entry name" value="GAF"/>
</dbReference>
<proteinExistence type="predicted"/>
<organism evidence="10 11">
    <name type="scientific">Denitromonas iodatirespirans</name>
    <dbReference type="NCBI Taxonomy" id="2795389"/>
    <lineage>
        <taxon>Bacteria</taxon>
        <taxon>Pseudomonadati</taxon>
        <taxon>Pseudomonadota</taxon>
        <taxon>Betaproteobacteria</taxon>
        <taxon>Rhodocyclales</taxon>
        <taxon>Zoogloeaceae</taxon>
        <taxon>Denitromonas</taxon>
    </lineage>
</organism>
<sequence length="1384" mass="151588">MSESSRRVWLFRFVVVLAAYVVGGRIGLTVPYIGSHISLIWPPTGIALAALLRWNLSLWPAIWLGAFGVNLSVGSSVELAAGIAAGNTLGPWLAARLLRGQGFDCDLPARRDLVRYLVIGVAAGMALNAGNGVAQLWLAGLLPTSALGAAWSTWWLGDAMGALVVGIPLLTASRSSWRDVWLGARGGEVGAILLLTLGTGAWLFLGDAVGKPANPLLYLPFFLLSWLAIRGGATVASTAALLLSAQAVWATAAGGGPFYAADLHLSLAMLWGYMATATVITVLLTVLVGELRTSERRLTLATVGGALGLWEWHLPTDRMTYTGDWRAALGVTAAQLGVTRDDWLQTIHADDRSEVAHKLAAHLAASTELFEAEFRMDGMFGPTWVQARGQVVERTHGGAPVRMAGTMLDVNARRQAEEALQASKERWRFALEGARDGVWDWDLQTGELYLSERDMAILGYEGEDGAHSHIDQWAERVHPDDRAVRHAALAQYLAGEAPLYTCECRLRGRDGRWRWLQTRGRVASRAADGTALRLIGTHTDISERKRSEEIRQRQLVSLQALNEIGTVHHAGLPEELSAILSIGAKHFGVEFGIVSHIDGDDYTVAAHVSPADCLAVGQRFSLGNTYCALTLARDGVLAIAHMGASAHLGHPCYQAFRLETYIGVPLRVGGAVYGTLSFSSPVAYERVFDERDEEFMLLLGRWVAAAIERNQAQRALAESEEKLRGLFELSPLGIVRCDMAGRFIEFNAAFLRICGYTEDALKALDYRALVLEADAADDRRRAEALERSGYFAPVEKALVRKDGDRLTVQCTGMLVTGRDGQRSIWSIVEDITERRQAEARLREQKEFLSTILENEPECVKVVGADGVVRTMNSAGLAMLEADSVDEINTHGLINFVEPGFRGAFEHLNQRVLSGESATLEFRLQGRRGTRRWLETHAAPLHDAAGGGRLILAVTRDVSRRREAEERLALSLRGADLAMTDWHIPSGRITFGEGWTRLLGYDARELSAERSPLTSLVRAEDAPVMRDALVRHLKGETPYLEAEVRMRHTAGHWVWVLARGMAVERSADGRAVRVAGTAMDISARKQAEGEIRRLSQWNELLLNSAGEGIYGVDINGRCTFINPAALAMLGFEREEVLGQNPHTLFHVHDRDASPDAEASCPIAVALRDGVRREAEDAFLRKSGERFPVSMTATPLREDDRIVGAEVVFQDIGERKAMEQELVRLATTDALTGVANRRRFLEQLEMELARAKRFGQPATLLMLDIDHFKRVNDTYGHATGDAVLQHFARLTQQRLRRIDLFGRLGGEEFAILLTGTDGAGARHFSEQFRRAVAQTPAAAKGEISISVSIGVAEFDPQEPTPDTLLARGDVALYRAKAGGRNRIELS</sequence>
<dbReference type="Pfam" id="PF13426">
    <property type="entry name" value="PAS_9"/>
    <property type="match status" value="2"/>
</dbReference>
<feature type="domain" description="PAS" evidence="7">
    <location>
        <begin position="423"/>
        <end position="496"/>
    </location>
</feature>
<protein>
    <submittedName>
        <fullName evidence="10">PAS domain S-box protein</fullName>
    </submittedName>
</protein>
<evidence type="ECO:0000256" key="4">
    <source>
        <dbReference type="ARBA" id="ARBA00022989"/>
    </source>
</evidence>
<dbReference type="PROSITE" id="PS50113">
    <property type="entry name" value="PAC"/>
    <property type="match status" value="5"/>
</dbReference>
<evidence type="ECO:0000259" key="8">
    <source>
        <dbReference type="PROSITE" id="PS50113"/>
    </source>
</evidence>
<dbReference type="InterPro" id="IPR000014">
    <property type="entry name" value="PAS"/>
</dbReference>
<dbReference type="InterPro" id="IPR029016">
    <property type="entry name" value="GAF-like_dom_sf"/>
</dbReference>
<feature type="transmembrane region" description="Helical" evidence="6">
    <location>
        <begin position="9"/>
        <end position="33"/>
    </location>
</feature>
<dbReference type="PROSITE" id="PS50887">
    <property type="entry name" value="GGDEF"/>
    <property type="match status" value="1"/>
</dbReference>
<dbReference type="InterPro" id="IPR013655">
    <property type="entry name" value="PAS_fold_3"/>
</dbReference>
<dbReference type="Pfam" id="PF08447">
    <property type="entry name" value="PAS_3"/>
    <property type="match status" value="3"/>
</dbReference>
<accession>A0A944DB96</accession>
<dbReference type="GO" id="GO:0003824">
    <property type="term" value="F:catalytic activity"/>
    <property type="evidence" value="ECO:0007669"/>
    <property type="project" value="UniProtKB-ARBA"/>
</dbReference>
<dbReference type="RefSeq" id="WP_214363078.1">
    <property type="nucleotide sequence ID" value="NZ_JAEKFT010000025.1"/>
</dbReference>
<feature type="domain" description="GGDEF" evidence="9">
    <location>
        <begin position="1254"/>
        <end position="1384"/>
    </location>
</feature>
<dbReference type="InterPro" id="IPR029787">
    <property type="entry name" value="Nucleotide_cyclase"/>
</dbReference>
<reference evidence="11" key="1">
    <citation type="journal article" date="2022" name="ISME J.">
        <title>Genetic and phylogenetic analysis of dissimilatory iodate-reducing bacteria identifies potential niches across the world's oceans.</title>
        <authorList>
            <person name="Reyes-Umana V."/>
            <person name="Henning Z."/>
            <person name="Lee K."/>
            <person name="Barnum T.P."/>
            <person name="Coates J.D."/>
        </authorList>
    </citation>
    <scope>NUCLEOTIDE SEQUENCE [LARGE SCALE GENOMIC DNA]</scope>
    <source>
        <strain evidence="11">IR12</strain>
    </source>
</reference>
<feature type="transmembrane region" description="Helical" evidence="6">
    <location>
        <begin position="116"/>
        <end position="139"/>
    </location>
</feature>
<dbReference type="CDD" id="cd01949">
    <property type="entry name" value="GGDEF"/>
    <property type="match status" value="1"/>
</dbReference>
<dbReference type="Gene3D" id="3.30.70.270">
    <property type="match status" value="1"/>
</dbReference>
<evidence type="ECO:0000313" key="11">
    <source>
        <dbReference type="Proteomes" id="UP000694660"/>
    </source>
</evidence>
<dbReference type="PROSITE" id="PS50112">
    <property type="entry name" value="PAS"/>
    <property type="match status" value="3"/>
</dbReference>
<feature type="domain" description="PAS" evidence="7">
    <location>
        <begin position="719"/>
        <end position="761"/>
    </location>
</feature>
<evidence type="ECO:0000313" key="10">
    <source>
        <dbReference type="EMBL" id="MBT0963140.1"/>
    </source>
</evidence>
<dbReference type="FunFam" id="3.30.70.270:FF:000001">
    <property type="entry name" value="Diguanylate cyclase domain protein"/>
    <property type="match status" value="1"/>
</dbReference>
<dbReference type="GO" id="GO:0005886">
    <property type="term" value="C:plasma membrane"/>
    <property type="evidence" value="ECO:0007669"/>
    <property type="project" value="UniProtKB-SubCell"/>
</dbReference>
<dbReference type="NCBIfam" id="TIGR00254">
    <property type="entry name" value="GGDEF"/>
    <property type="match status" value="1"/>
</dbReference>
<dbReference type="Pfam" id="PF00990">
    <property type="entry name" value="GGDEF"/>
    <property type="match status" value="1"/>
</dbReference>
<keyword evidence="2" id="KW-1003">Cell membrane</keyword>
<evidence type="ECO:0000256" key="2">
    <source>
        <dbReference type="ARBA" id="ARBA00022475"/>
    </source>
</evidence>
<dbReference type="InterPro" id="IPR001610">
    <property type="entry name" value="PAC"/>
</dbReference>
<dbReference type="SUPFAM" id="SSF55781">
    <property type="entry name" value="GAF domain-like"/>
    <property type="match status" value="1"/>
</dbReference>
<dbReference type="InterPro" id="IPR052155">
    <property type="entry name" value="Biofilm_reg_signaling"/>
</dbReference>
<dbReference type="Pfam" id="PF05231">
    <property type="entry name" value="MASE1"/>
    <property type="match status" value="1"/>
</dbReference>
<feature type="domain" description="PAC" evidence="8">
    <location>
        <begin position="1171"/>
        <end position="1222"/>
    </location>
</feature>
<dbReference type="Pfam" id="PF08448">
    <property type="entry name" value="PAS_4"/>
    <property type="match status" value="1"/>
</dbReference>
<keyword evidence="3 6" id="KW-0812">Transmembrane</keyword>
<dbReference type="InterPro" id="IPR007895">
    <property type="entry name" value="MASE1"/>
</dbReference>
<feature type="domain" description="PAC" evidence="8">
    <location>
        <begin position="917"/>
        <end position="969"/>
    </location>
</feature>
<dbReference type="InterPro" id="IPR000160">
    <property type="entry name" value="GGDEF_dom"/>
</dbReference>
<dbReference type="PANTHER" id="PTHR44757:SF4">
    <property type="entry name" value="DIGUANYLATE CYCLASE DGCE-RELATED"/>
    <property type="match status" value="1"/>
</dbReference>
<dbReference type="InterPro" id="IPR035965">
    <property type="entry name" value="PAS-like_dom_sf"/>
</dbReference>
<name>A0A944DB96_DENI1</name>
<feature type="transmembrane region" description="Helical" evidence="6">
    <location>
        <begin position="267"/>
        <end position="288"/>
    </location>
</feature>
<dbReference type="InterPro" id="IPR043128">
    <property type="entry name" value="Rev_trsase/Diguanyl_cyclase"/>
</dbReference>
<dbReference type="SMART" id="SM00267">
    <property type="entry name" value="GGDEF"/>
    <property type="match status" value="1"/>
</dbReference>
<keyword evidence="11" id="KW-1185">Reference proteome</keyword>
<dbReference type="PANTHER" id="PTHR44757">
    <property type="entry name" value="DIGUANYLATE CYCLASE DGCP"/>
    <property type="match status" value="1"/>
</dbReference>
<feature type="domain" description="PAC" evidence="8">
    <location>
        <begin position="1039"/>
        <end position="1092"/>
    </location>
</feature>
<feature type="transmembrane region" description="Helical" evidence="6">
    <location>
        <begin position="39"/>
        <end position="56"/>
    </location>
</feature>
<comment type="subcellular location">
    <subcellularLocation>
        <location evidence="1">Cell membrane</location>
        <topology evidence="1">Multi-pass membrane protein</topology>
    </subcellularLocation>
</comment>
<evidence type="ECO:0000256" key="5">
    <source>
        <dbReference type="ARBA" id="ARBA00023136"/>
    </source>
</evidence>
<dbReference type="InterPro" id="IPR000700">
    <property type="entry name" value="PAS-assoc_C"/>
</dbReference>
<dbReference type="InterPro" id="IPR013656">
    <property type="entry name" value="PAS_4"/>
</dbReference>
<evidence type="ECO:0000259" key="9">
    <source>
        <dbReference type="PROSITE" id="PS50887"/>
    </source>
</evidence>
<feature type="domain" description="PAS" evidence="7">
    <location>
        <begin position="1100"/>
        <end position="1168"/>
    </location>
</feature>
<dbReference type="Gene3D" id="3.30.450.20">
    <property type="entry name" value="PAS domain"/>
    <property type="match status" value="6"/>
</dbReference>
<feature type="domain" description="PAC" evidence="8">
    <location>
        <begin position="500"/>
        <end position="553"/>
    </location>
</feature>
<feature type="transmembrane region" description="Helical" evidence="6">
    <location>
        <begin position="216"/>
        <end position="233"/>
    </location>
</feature>